<name>A0A815ISI6_9BILA</name>
<evidence type="ECO:0000313" key="6">
    <source>
        <dbReference type="Proteomes" id="UP000663870"/>
    </source>
</evidence>
<dbReference type="EMBL" id="CAJNOH010004443">
    <property type="protein sequence ID" value="CAF1369740.1"/>
    <property type="molecule type" value="Genomic_DNA"/>
</dbReference>
<dbReference type="Proteomes" id="UP000663870">
    <property type="component" value="Unassembled WGS sequence"/>
</dbReference>
<gene>
    <name evidence="4" type="ORF">JXQ802_LOCUS49396</name>
    <name evidence="3" type="ORF">PYM288_LOCUS33298</name>
    <name evidence="2" type="ORF">RFH988_LOCUS30890</name>
</gene>
<evidence type="ECO:0000313" key="3">
    <source>
        <dbReference type="EMBL" id="CAF1369740.1"/>
    </source>
</evidence>
<keyword evidence="6" id="KW-1185">Reference proteome</keyword>
<evidence type="ECO:0000313" key="5">
    <source>
        <dbReference type="Proteomes" id="UP000663854"/>
    </source>
</evidence>
<dbReference type="AlphaFoldDB" id="A0A815ISI6"/>
<feature type="region of interest" description="Disordered" evidence="1">
    <location>
        <begin position="1"/>
        <end position="49"/>
    </location>
</feature>
<evidence type="ECO:0000313" key="4">
    <source>
        <dbReference type="EMBL" id="CAF1611052.1"/>
    </source>
</evidence>
<dbReference type="Proteomes" id="UP000663882">
    <property type="component" value="Unassembled WGS sequence"/>
</dbReference>
<dbReference type="EMBL" id="CAJNOO010003195">
    <property type="protein sequence ID" value="CAF1323791.1"/>
    <property type="molecule type" value="Genomic_DNA"/>
</dbReference>
<dbReference type="EMBL" id="CAJNOL010005871">
    <property type="protein sequence ID" value="CAF1611052.1"/>
    <property type="molecule type" value="Genomic_DNA"/>
</dbReference>
<sequence length="247" mass="29268">MDGLNAKSQEETQEEIMPLRTFSSRRQHQKLQFAEEKEQQEKSPSSLKSSIRTTRLLSIYDPSLQLPGAKLLQLQQLHNQFTQNNDLSISEEITDELLDKIPFKIEIIPERRDDFIEQESSLTKNRRHHKEPLEIPKVIPSGLSEERRLEIIEEILKNLNKKNLLDDIRRADAIPFRLPKNNQLQKKVAERIRDLTGSEIVMLNDHVYMKNLCQRTDEEYKKELEEKLKRLESNEKRRLLFENIFSI</sequence>
<dbReference type="Proteomes" id="UP000663854">
    <property type="component" value="Unassembled WGS sequence"/>
</dbReference>
<dbReference type="OrthoDB" id="10056420at2759"/>
<proteinExistence type="predicted"/>
<organism evidence="3 5">
    <name type="scientific">Rotaria sordida</name>
    <dbReference type="NCBI Taxonomy" id="392033"/>
    <lineage>
        <taxon>Eukaryota</taxon>
        <taxon>Metazoa</taxon>
        <taxon>Spiralia</taxon>
        <taxon>Gnathifera</taxon>
        <taxon>Rotifera</taxon>
        <taxon>Eurotatoria</taxon>
        <taxon>Bdelloidea</taxon>
        <taxon>Philodinida</taxon>
        <taxon>Philodinidae</taxon>
        <taxon>Rotaria</taxon>
    </lineage>
</organism>
<protein>
    <submittedName>
        <fullName evidence="3">Uncharacterized protein</fullName>
    </submittedName>
</protein>
<evidence type="ECO:0000313" key="2">
    <source>
        <dbReference type="EMBL" id="CAF1323791.1"/>
    </source>
</evidence>
<evidence type="ECO:0000256" key="1">
    <source>
        <dbReference type="SAM" id="MobiDB-lite"/>
    </source>
</evidence>
<accession>A0A815ISI6</accession>
<reference evidence="3" key="1">
    <citation type="submission" date="2021-02" db="EMBL/GenBank/DDBJ databases">
        <authorList>
            <person name="Nowell W R."/>
        </authorList>
    </citation>
    <scope>NUCLEOTIDE SEQUENCE</scope>
</reference>
<comment type="caution">
    <text evidence="3">The sequence shown here is derived from an EMBL/GenBank/DDBJ whole genome shotgun (WGS) entry which is preliminary data.</text>
</comment>